<feature type="active site" description="Proton donor/acceptor" evidence="2">
    <location>
        <position position="95"/>
    </location>
</feature>
<dbReference type="NCBIfam" id="NF033748">
    <property type="entry name" value="class_F_sortase"/>
    <property type="match status" value="1"/>
</dbReference>
<name>A0A7W0HVG2_9ACTN</name>
<accession>A0A7W0HVG2</accession>
<sequence>MAKFSRVVVAGAVTGLVMVAFGNVVRSQQSAPAAAGVVPKSLDIPSLDLEAPLIKLGVTKSGEMELPPYSKPKVAGWYKGSAVPGDKGASVIVGHVDTQTEPAVFYKLRQLRKGSVVRVERSDGKTVEYKVTAIEQIDKDRFPAERVYEQDGLRLVTCGGRFDYDRHEYVDNVIVYASLVSDA</sequence>
<dbReference type="Proteomes" id="UP000530928">
    <property type="component" value="Unassembled WGS sequence"/>
</dbReference>
<evidence type="ECO:0000313" key="4">
    <source>
        <dbReference type="Proteomes" id="UP000530928"/>
    </source>
</evidence>
<organism evidence="3 4">
    <name type="scientific">Nonomuraea soli</name>
    <dbReference type="NCBI Taxonomy" id="1032476"/>
    <lineage>
        <taxon>Bacteria</taxon>
        <taxon>Bacillati</taxon>
        <taxon>Actinomycetota</taxon>
        <taxon>Actinomycetes</taxon>
        <taxon>Streptosporangiales</taxon>
        <taxon>Streptosporangiaceae</taxon>
        <taxon>Nonomuraea</taxon>
    </lineage>
</organism>
<reference evidence="3 4" key="1">
    <citation type="submission" date="2020-07" db="EMBL/GenBank/DDBJ databases">
        <title>Genomic Encyclopedia of Type Strains, Phase IV (KMG-IV): sequencing the most valuable type-strain genomes for metagenomic binning, comparative biology and taxonomic classification.</title>
        <authorList>
            <person name="Goeker M."/>
        </authorList>
    </citation>
    <scope>NUCLEOTIDE SEQUENCE [LARGE SCALE GENOMIC DNA]</scope>
    <source>
        <strain evidence="3 4">DSM 45533</strain>
    </source>
</reference>
<proteinExistence type="predicted"/>
<keyword evidence="1" id="KW-0378">Hydrolase</keyword>
<dbReference type="SUPFAM" id="SSF63817">
    <property type="entry name" value="Sortase"/>
    <property type="match status" value="1"/>
</dbReference>
<feature type="active site" description="Acyl-thioester intermediate" evidence="2">
    <location>
        <position position="158"/>
    </location>
</feature>
<evidence type="ECO:0000313" key="3">
    <source>
        <dbReference type="EMBL" id="MBA2897219.1"/>
    </source>
</evidence>
<gene>
    <name evidence="3" type="ORF">HNR30_008615</name>
</gene>
<dbReference type="Gene3D" id="2.40.260.10">
    <property type="entry name" value="Sortase"/>
    <property type="match status" value="1"/>
</dbReference>
<dbReference type="AlphaFoldDB" id="A0A7W0HVG2"/>
<dbReference type="EMBL" id="JACDUR010000010">
    <property type="protein sequence ID" value="MBA2897219.1"/>
    <property type="molecule type" value="Genomic_DNA"/>
</dbReference>
<keyword evidence="4" id="KW-1185">Reference proteome</keyword>
<dbReference type="Pfam" id="PF04203">
    <property type="entry name" value="Sortase"/>
    <property type="match status" value="1"/>
</dbReference>
<dbReference type="InterPro" id="IPR005754">
    <property type="entry name" value="Sortase"/>
</dbReference>
<dbReference type="CDD" id="cd05829">
    <property type="entry name" value="Sortase_F"/>
    <property type="match status" value="1"/>
</dbReference>
<dbReference type="InterPro" id="IPR023365">
    <property type="entry name" value="Sortase_dom-sf"/>
</dbReference>
<evidence type="ECO:0000256" key="1">
    <source>
        <dbReference type="ARBA" id="ARBA00022801"/>
    </source>
</evidence>
<protein>
    <submittedName>
        <fullName evidence="3">LPXTG-site transpeptidase (Sortase) family protein</fullName>
    </submittedName>
</protein>
<evidence type="ECO:0000256" key="2">
    <source>
        <dbReference type="PIRSR" id="PIRSR605754-1"/>
    </source>
</evidence>
<dbReference type="InterPro" id="IPR042001">
    <property type="entry name" value="Sortase_F"/>
</dbReference>
<dbReference type="RefSeq" id="WP_312895040.1">
    <property type="nucleotide sequence ID" value="NZ_BAABAM010000010.1"/>
</dbReference>
<comment type="caution">
    <text evidence="3">The sequence shown here is derived from an EMBL/GenBank/DDBJ whole genome shotgun (WGS) entry which is preliminary data.</text>
</comment>
<dbReference type="NCBIfam" id="TIGR01076">
    <property type="entry name" value="sortase_fam"/>
    <property type="match status" value="1"/>
</dbReference>
<dbReference type="GO" id="GO:0016787">
    <property type="term" value="F:hydrolase activity"/>
    <property type="evidence" value="ECO:0007669"/>
    <property type="project" value="UniProtKB-KW"/>
</dbReference>